<dbReference type="KEGG" id="cpau:EHF44_16795"/>
<proteinExistence type="predicted"/>
<evidence type="ECO:0000256" key="1">
    <source>
        <dbReference type="SAM" id="MobiDB-lite"/>
    </source>
</evidence>
<name>A0A3G8H5X5_9BURK</name>
<dbReference type="RefSeq" id="WP_124684694.1">
    <property type="nucleotide sequence ID" value="NZ_CP033969.1"/>
</dbReference>
<evidence type="ECO:0000313" key="3">
    <source>
        <dbReference type="Proteomes" id="UP000270411"/>
    </source>
</evidence>
<dbReference type="Pfam" id="PF10045">
    <property type="entry name" value="DUF2280"/>
    <property type="match status" value="1"/>
</dbReference>
<dbReference type="InterPro" id="IPR018738">
    <property type="entry name" value="DUF2280"/>
</dbReference>
<reference evidence="3" key="1">
    <citation type="submission" date="2018-11" db="EMBL/GenBank/DDBJ databases">
        <title>FDA dAtabase for Regulatory Grade micrObial Sequences (FDA-ARGOS): Supporting development and validation of Infectious Disease Dx tests.</title>
        <authorList>
            <person name="Goldberg B."/>
            <person name="Campos J."/>
            <person name="Tallon L."/>
            <person name="Sadzewicz L."/>
            <person name="Zhao X."/>
            <person name="Vavikolanu K."/>
            <person name="Mehta A."/>
            <person name="Aluvathingal J."/>
            <person name="Nadendla S."/>
            <person name="Geyer C."/>
            <person name="Nandy P."/>
            <person name="Yan Y."/>
            <person name="Sichtig H."/>
        </authorList>
    </citation>
    <scope>NUCLEOTIDE SEQUENCE [LARGE SCALE GENOMIC DNA]</scope>
    <source>
        <strain evidence="3">FDAARGOS_614</strain>
    </source>
</reference>
<dbReference type="OrthoDB" id="6464700at2"/>
<feature type="region of interest" description="Disordered" evidence="1">
    <location>
        <begin position="121"/>
        <end position="157"/>
    </location>
</feature>
<dbReference type="EMBL" id="CP033969">
    <property type="protein sequence ID" value="AZG14942.1"/>
    <property type="molecule type" value="Genomic_DNA"/>
</dbReference>
<sequence length="157" mass="17298">MATLNDDVKAFIVQALACYDTPSQVVDAVKEEFGLEVSRMQVQAYDPTKAQGKALSQKWRDVFAATRDSFVKATAEIPIATQAYRLRVLNRLVSKAEKQGNMGMVSQLLEQAAKETGGMFVNRLRGDTPDDTPPAPKTFTFKVQDARRPGDDPDGDD</sequence>
<dbReference type="Proteomes" id="UP000270411">
    <property type="component" value="Chromosome 1"/>
</dbReference>
<evidence type="ECO:0000313" key="2">
    <source>
        <dbReference type="EMBL" id="AZG14942.1"/>
    </source>
</evidence>
<accession>A0A3G8H5X5</accession>
<organism evidence="2 3">
    <name type="scientific">Cupriavidus pauculus</name>
    <dbReference type="NCBI Taxonomy" id="82633"/>
    <lineage>
        <taxon>Bacteria</taxon>
        <taxon>Pseudomonadati</taxon>
        <taxon>Pseudomonadota</taxon>
        <taxon>Betaproteobacteria</taxon>
        <taxon>Burkholderiales</taxon>
        <taxon>Burkholderiaceae</taxon>
        <taxon>Cupriavidus</taxon>
    </lineage>
</organism>
<gene>
    <name evidence="2" type="ORF">EHF44_16795</name>
</gene>
<protein>
    <submittedName>
        <fullName evidence="2">DUF2280 domain-containing protein</fullName>
    </submittedName>
</protein>
<dbReference type="AlphaFoldDB" id="A0A3G8H5X5"/>